<comment type="similarity">
    <text evidence="1">Belongs to the SCO1/2 family.</text>
</comment>
<proteinExistence type="inferred from homology"/>
<keyword evidence="5" id="KW-1185">Reference proteome</keyword>
<dbReference type="EMBL" id="JAZHRV010000001">
    <property type="protein sequence ID" value="MEH2557384.1"/>
    <property type="molecule type" value="Genomic_DNA"/>
</dbReference>
<evidence type="ECO:0000313" key="4">
    <source>
        <dbReference type="EMBL" id="MEH2557384.1"/>
    </source>
</evidence>
<reference evidence="4 5" key="1">
    <citation type="submission" date="2024-02" db="EMBL/GenBank/DDBJ databases">
        <title>Adaptive strategies in a cosmopolitan and abundant soil bacterium.</title>
        <authorList>
            <person name="Carini P."/>
        </authorList>
    </citation>
    <scope>NUCLEOTIDE SEQUENCE [LARGE SCALE GENOMIC DNA]</scope>
    <source>
        <strain evidence="4 5">AZCC 1608</strain>
    </source>
</reference>
<dbReference type="Pfam" id="PF02630">
    <property type="entry name" value="SCO1-SenC"/>
    <property type="match status" value="1"/>
</dbReference>
<dbReference type="InterPro" id="IPR013766">
    <property type="entry name" value="Thioredoxin_domain"/>
</dbReference>
<dbReference type="CDD" id="cd02968">
    <property type="entry name" value="SCO"/>
    <property type="match status" value="1"/>
</dbReference>
<keyword evidence="2" id="KW-0186">Copper</keyword>
<feature type="domain" description="Thioredoxin" evidence="3">
    <location>
        <begin position="35"/>
        <end position="201"/>
    </location>
</feature>
<protein>
    <submittedName>
        <fullName evidence="4">Protein SCO1/2</fullName>
    </submittedName>
</protein>
<organism evidence="4 5">
    <name type="scientific">Bradyrhizobium algeriense</name>
    <dbReference type="NCBI Taxonomy" id="634784"/>
    <lineage>
        <taxon>Bacteria</taxon>
        <taxon>Pseudomonadati</taxon>
        <taxon>Pseudomonadota</taxon>
        <taxon>Alphaproteobacteria</taxon>
        <taxon>Hyphomicrobiales</taxon>
        <taxon>Nitrobacteraceae</taxon>
        <taxon>Bradyrhizobium</taxon>
    </lineage>
</organism>
<dbReference type="InterPro" id="IPR036249">
    <property type="entry name" value="Thioredoxin-like_sf"/>
</dbReference>
<sequence>MRRRPTFSELGRAIPFGIAVATALVLSQPLVRAANSPVTIGGPFTLTSPDGTSVTEQTYRGKWLLVFFGYTSCPDACPTALLEIAAALTRLGPHADKLQPLFITVDPLRDTAAVMGNYTQSFDSRIVGLTGTPQQIAAVAHDYGVYYTARQNGPGADDYVMDHSTYLYLMDPEGNFVRGFDADTTGERIAEAVRGAMAKAR</sequence>
<evidence type="ECO:0000259" key="3">
    <source>
        <dbReference type="PROSITE" id="PS51352"/>
    </source>
</evidence>
<evidence type="ECO:0000313" key="5">
    <source>
        <dbReference type="Proteomes" id="UP001364224"/>
    </source>
</evidence>
<dbReference type="PANTHER" id="PTHR12151">
    <property type="entry name" value="ELECTRON TRANSPORT PROTIN SCO1/SENC FAMILY MEMBER"/>
    <property type="match status" value="1"/>
</dbReference>
<gene>
    <name evidence="4" type="ORF">V1286_004913</name>
</gene>
<evidence type="ECO:0000256" key="1">
    <source>
        <dbReference type="ARBA" id="ARBA00010996"/>
    </source>
</evidence>
<dbReference type="InterPro" id="IPR003782">
    <property type="entry name" value="SCO1/SenC"/>
</dbReference>
<dbReference type="RefSeq" id="WP_334483509.1">
    <property type="nucleotide sequence ID" value="NZ_JAZHRV010000001.1"/>
</dbReference>
<comment type="caution">
    <text evidence="4">The sequence shown here is derived from an EMBL/GenBank/DDBJ whole genome shotgun (WGS) entry which is preliminary data.</text>
</comment>
<dbReference type="SUPFAM" id="SSF52833">
    <property type="entry name" value="Thioredoxin-like"/>
    <property type="match status" value="1"/>
</dbReference>
<evidence type="ECO:0000256" key="2">
    <source>
        <dbReference type="ARBA" id="ARBA00023008"/>
    </source>
</evidence>
<dbReference type="PROSITE" id="PS51352">
    <property type="entry name" value="THIOREDOXIN_2"/>
    <property type="match status" value="1"/>
</dbReference>
<accession>A0ABU8BFQ3</accession>
<name>A0ABU8BFQ3_9BRAD</name>
<dbReference type="PANTHER" id="PTHR12151:SF25">
    <property type="entry name" value="LINALOOL DEHYDRATASE_ISOMERASE DOMAIN-CONTAINING PROTEIN"/>
    <property type="match status" value="1"/>
</dbReference>
<dbReference type="Proteomes" id="UP001364224">
    <property type="component" value="Unassembled WGS sequence"/>
</dbReference>
<dbReference type="Gene3D" id="3.40.30.10">
    <property type="entry name" value="Glutaredoxin"/>
    <property type="match status" value="1"/>
</dbReference>